<dbReference type="InterPro" id="IPR029175">
    <property type="entry name" value="EXOC2/Sec5"/>
</dbReference>
<evidence type="ECO:0000256" key="2">
    <source>
        <dbReference type="ARBA" id="ARBA00022448"/>
    </source>
</evidence>
<feature type="transmembrane region" description="Helical" evidence="7">
    <location>
        <begin position="926"/>
        <end position="957"/>
    </location>
</feature>
<evidence type="ECO:0000256" key="5">
    <source>
        <dbReference type="SAM" id="Coils"/>
    </source>
</evidence>
<keyword evidence="3 4" id="KW-0268">Exocytosis</keyword>
<evidence type="ECO:0000259" key="8">
    <source>
        <dbReference type="Pfam" id="PF15469"/>
    </source>
</evidence>
<comment type="function">
    <text evidence="4">Component of the exocyst complex involved in the docking of exocytic vesicles with fusion sites on the plasma membrane.</text>
</comment>
<keyword evidence="7" id="KW-1133">Transmembrane helix</keyword>
<name>A0A7S4RX21_9STRA</name>
<feature type="coiled-coil region" evidence="5">
    <location>
        <begin position="598"/>
        <end position="625"/>
    </location>
</feature>
<feature type="domain" description="Exocyst complex component EXOC2/Sec5 N-terminal" evidence="8">
    <location>
        <begin position="431"/>
        <end position="733"/>
    </location>
</feature>
<dbReference type="GO" id="GO:0000145">
    <property type="term" value="C:exocyst"/>
    <property type="evidence" value="ECO:0007669"/>
    <property type="project" value="UniProtKB-UniRule"/>
</dbReference>
<evidence type="ECO:0000256" key="4">
    <source>
        <dbReference type="RuleBase" id="RU365069"/>
    </source>
</evidence>
<protein>
    <recommendedName>
        <fullName evidence="4">Exocyst complex component</fullName>
    </recommendedName>
</protein>
<dbReference type="GO" id="GO:0006893">
    <property type="term" value="P:Golgi to plasma membrane transport"/>
    <property type="evidence" value="ECO:0007669"/>
    <property type="project" value="UniProtKB-UniRule"/>
</dbReference>
<proteinExistence type="inferred from homology"/>
<evidence type="ECO:0000313" key="9">
    <source>
        <dbReference type="EMBL" id="CAE4627077.1"/>
    </source>
</evidence>
<keyword evidence="5" id="KW-0175">Coiled coil</keyword>
<feature type="compositionally biased region" description="Polar residues" evidence="6">
    <location>
        <begin position="750"/>
        <end position="764"/>
    </location>
</feature>
<comment type="similarity">
    <text evidence="1 4">Belongs to the SEC5 family.</text>
</comment>
<evidence type="ECO:0000256" key="1">
    <source>
        <dbReference type="ARBA" id="ARBA00010578"/>
    </source>
</evidence>
<keyword evidence="4" id="KW-0653">Protein transport</keyword>
<sequence length="977" mass="108109">MDDPERSTVEIKSLLRKLDPKYGSNHKDRIRRIEKFRTYVTGKNFKNGSTPEFYDDDYSLLMLGSDSPHAQYDEDLAELKLYSLLKACGEPSKDHIQSLKRSAKSAMALLKYLVLDYAEMKDGAIIQPSVDSSGQAELNGFAHALCTCTVSHLKTMNLELHVSGKEDAAKARRGAKEDACEVIVLLITRHLDADGETARPLGVDELLSTANARKAFDTWLATNKHRDVQQAVKKAAIAGGSTAHEDVSADKEYDANGDVLGGFKKKKTRFADDTYITEPDLGPNHAEEQLDQLGLNLVEEYDEVGDSPPVRWADSQLARSELQLSADARASKEGEEAETEEERRLMEEERLRMLTRDPLSIHPDSFDLRGIQSQQMDLLGQALMDLEERMNNEADAGTYHSESAIGDGNVDHVVSLGAQRMALEAVLERIQDEDTSILPTDPNFDPLTFLTLVHRNTSFEELSRSIDMLSSKTDNQYKRQQKIVRDNFALFVRCADGIDIVAEQTADNRSGKKSVKAQLNKLDDLAAACSQQAKKSFKPLLDNTNEVRKVQSALAVLQRVGPLIQTPNLMRQHIEENRFSDAVKAYRRVLVIDDDCHIELLRHVKAKAEEAAREARRDLEATLANSAVPVSNLLDAIRDLGELIELAVPSEPKEEDGAAGVAGKKSKKGGESKESSSSVGTKPGVFCVGNREINVREHPPALACLLLQSAYFSSLVEKSVRQAENSTERIYRGESVSLYAEESAIESASDDGTASTTPSTTQGSVDKRTLDDSGRIMDSLSTASSKRSANKRWKYDVLEARVIATIRAVAIARNWLPRLLRIGVAAREAEKRRAARVGGKRKPAARTSAQEDLQDSLTAFEVFLTNISPAIARLTEHATFCALGCSNNSAGEELTMSFGYCAEERLQTLLRAPLPPAQSAKCAQGMFWLLMCFIVCSIVLLGLTMFSGLVSFFLLLLEYLLQCRFGVNHRFWCLQLR</sequence>
<keyword evidence="7" id="KW-0472">Membrane</keyword>
<feature type="compositionally biased region" description="Basic and acidic residues" evidence="6">
    <location>
        <begin position="765"/>
        <end position="775"/>
    </location>
</feature>
<dbReference type="Pfam" id="PF15469">
    <property type="entry name" value="Sec5"/>
    <property type="match status" value="1"/>
</dbReference>
<dbReference type="EMBL" id="HBNS01032343">
    <property type="protein sequence ID" value="CAE4627077.1"/>
    <property type="molecule type" value="Transcribed_RNA"/>
</dbReference>
<dbReference type="GO" id="GO:0015031">
    <property type="term" value="P:protein transport"/>
    <property type="evidence" value="ECO:0007669"/>
    <property type="project" value="UniProtKB-KW"/>
</dbReference>
<dbReference type="PANTHER" id="PTHR13043">
    <property type="entry name" value="EXOCYST COMPLEX COMPONENT SEC5"/>
    <property type="match status" value="1"/>
</dbReference>
<dbReference type="GO" id="GO:0006887">
    <property type="term" value="P:exocytosis"/>
    <property type="evidence" value="ECO:0007669"/>
    <property type="project" value="UniProtKB-KW"/>
</dbReference>
<feature type="region of interest" description="Disordered" evidence="6">
    <location>
        <begin position="654"/>
        <end position="681"/>
    </location>
</feature>
<reference evidence="9" key="1">
    <citation type="submission" date="2021-01" db="EMBL/GenBank/DDBJ databases">
        <authorList>
            <person name="Corre E."/>
            <person name="Pelletier E."/>
            <person name="Niang G."/>
            <person name="Scheremetjew M."/>
            <person name="Finn R."/>
            <person name="Kale V."/>
            <person name="Holt S."/>
            <person name="Cochrane G."/>
            <person name="Meng A."/>
            <person name="Brown T."/>
            <person name="Cohen L."/>
        </authorList>
    </citation>
    <scope>NUCLEOTIDE SEQUENCE</scope>
    <source>
        <strain evidence="9">GSO104</strain>
    </source>
</reference>
<evidence type="ECO:0000256" key="3">
    <source>
        <dbReference type="ARBA" id="ARBA00022483"/>
    </source>
</evidence>
<accession>A0A7S4RX21</accession>
<keyword evidence="2 4" id="KW-0813">Transport</keyword>
<evidence type="ECO:0000256" key="7">
    <source>
        <dbReference type="SAM" id="Phobius"/>
    </source>
</evidence>
<dbReference type="InterPro" id="IPR039481">
    <property type="entry name" value="EXOC2/Sec5_N_dom"/>
</dbReference>
<dbReference type="AlphaFoldDB" id="A0A7S4RX21"/>
<feature type="region of interest" description="Disordered" evidence="6">
    <location>
        <begin position="746"/>
        <end position="783"/>
    </location>
</feature>
<dbReference type="PANTHER" id="PTHR13043:SF1">
    <property type="entry name" value="EXOCYST COMPLEX COMPONENT 2"/>
    <property type="match status" value="1"/>
</dbReference>
<keyword evidence="7" id="KW-0812">Transmembrane</keyword>
<comment type="subunit">
    <text evidence="4">Component of the exocyst complex.</text>
</comment>
<organism evidence="9">
    <name type="scientific">Ditylum brightwellii</name>
    <dbReference type="NCBI Taxonomy" id="49249"/>
    <lineage>
        <taxon>Eukaryota</taxon>
        <taxon>Sar</taxon>
        <taxon>Stramenopiles</taxon>
        <taxon>Ochrophyta</taxon>
        <taxon>Bacillariophyta</taxon>
        <taxon>Mediophyceae</taxon>
        <taxon>Lithodesmiophycidae</taxon>
        <taxon>Lithodesmiales</taxon>
        <taxon>Lithodesmiaceae</taxon>
        <taxon>Ditylum</taxon>
    </lineage>
</organism>
<gene>
    <name evidence="9" type="ORF">DBRI00130_LOCUS25333</name>
</gene>
<evidence type="ECO:0000256" key="6">
    <source>
        <dbReference type="SAM" id="MobiDB-lite"/>
    </source>
</evidence>